<sequence>MICSVSNHEVYAILWDLWNFVCQIVPTDSSALSTLLEQATNAPIKPPNADNSFLASTLVLNIMAEPGNANNQRVHINPSHQSIAIRNEHPNKQLKHVGKMIK</sequence>
<accession>A0A914E926</accession>
<proteinExistence type="predicted"/>
<evidence type="ECO:0000313" key="2">
    <source>
        <dbReference type="WBParaSite" id="ACRNAN_scaffold6171.g6757.t1"/>
    </source>
</evidence>
<dbReference type="Proteomes" id="UP000887540">
    <property type="component" value="Unplaced"/>
</dbReference>
<organism evidence="1 2">
    <name type="scientific">Acrobeloides nanus</name>
    <dbReference type="NCBI Taxonomy" id="290746"/>
    <lineage>
        <taxon>Eukaryota</taxon>
        <taxon>Metazoa</taxon>
        <taxon>Ecdysozoa</taxon>
        <taxon>Nematoda</taxon>
        <taxon>Chromadorea</taxon>
        <taxon>Rhabditida</taxon>
        <taxon>Tylenchina</taxon>
        <taxon>Cephalobomorpha</taxon>
        <taxon>Cephaloboidea</taxon>
        <taxon>Cephalobidae</taxon>
        <taxon>Acrobeloides</taxon>
    </lineage>
</organism>
<name>A0A914E926_9BILA</name>
<dbReference type="WBParaSite" id="ACRNAN_scaffold6171.g6757.t1">
    <property type="protein sequence ID" value="ACRNAN_scaffold6171.g6757.t1"/>
    <property type="gene ID" value="ACRNAN_scaffold6171.g6757"/>
</dbReference>
<protein>
    <submittedName>
        <fullName evidence="2">Uncharacterized protein</fullName>
    </submittedName>
</protein>
<reference evidence="2" key="1">
    <citation type="submission" date="2022-11" db="UniProtKB">
        <authorList>
            <consortium name="WormBaseParasite"/>
        </authorList>
    </citation>
    <scope>IDENTIFICATION</scope>
</reference>
<keyword evidence="1" id="KW-1185">Reference proteome</keyword>
<dbReference type="AlphaFoldDB" id="A0A914E926"/>
<evidence type="ECO:0000313" key="1">
    <source>
        <dbReference type="Proteomes" id="UP000887540"/>
    </source>
</evidence>